<evidence type="ECO:0000256" key="1">
    <source>
        <dbReference type="ARBA" id="ARBA00000085"/>
    </source>
</evidence>
<dbReference type="InterPro" id="IPR003594">
    <property type="entry name" value="HATPase_dom"/>
</dbReference>
<proteinExistence type="predicted"/>
<feature type="domain" description="HAMP" evidence="14">
    <location>
        <begin position="212"/>
        <end position="265"/>
    </location>
</feature>
<dbReference type="Proteomes" id="UP001320876">
    <property type="component" value="Unassembled WGS sequence"/>
</dbReference>
<evidence type="ECO:0000256" key="8">
    <source>
        <dbReference type="ARBA" id="ARBA00022989"/>
    </source>
</evidence>
<feature type="transmembrane region" description="Helical" evidence="12">
    <location>
        <begin position="188"/>
        <end position="210"/>
    </location>
</feature>
<reference evidence="15 16" key="1">
    <citation type="submission" date="2022-10" db="EMBL/GenBank/DDBJ databases">
        <title>Luteolibacter arcticus strain CCTCC AB 2014275, whole genome shotgun sequencing project.</title>
        <authorList>
            <person name="Zhao G."/>
            <person name="Shen L."/>
        </authorList>
    </citation>
    <scope>NUCLEOTIDE SEQUENCE [LARGE SCALE GENOMIC DNA]</scope>
    <source>
        <strain evidence="15 16">CCTCC AB 2014275</strain>
    </source>
</reference>
<feature type="transmembrane region" description="Helical" evidence="12">
    <location>
        <begin position="12"/>
        <end position="33"/>
    </location>
</feature>
<dbReference type="InterPro" id="IPR005467">
    <property type="entry name" value="His_kinase_dom"/>
</dbReference>
<feature type="compositionally biased region" description="Basic and acidic residues" evidence="11">
    <location>
        <begin position="60"/>
        <end position="73"/>
    </location>
</feature>
<dbReference type="InterPro" id="IPR036097">
    <property type="entry name" value="HisK_dim/P_sf"/>
</dbReference>
<keyword evidence="6 12" id="KW-0812">Transmembrane</keyword>
<comment type="subcellular location">
    <subcellularLocation>
        <location evidence="2">Membrane</location>
    </subcellularLocation>
</comment>
<organism evidence="15 16">
    <name type="scientific">Luteolibacter arcticus</name>
    <dbReference type="NCBI Taxonomy" id="1581411"/>
    <lineage>
        <taxon>Bacteria</taxon>
        <taxon>Pseudomonadati</taxon>
        <taxon>Verrucomicrobiota</taxon>
        <taxon>Verrucomicrobiia</taxon>
        <taxon>Verrucomicrobiales</taxon>
        <taxon>Verrucomicrobiaceae</taxon>
        <taxon>Luteolibacter</taxon>
    </lineage>
</organism>
<sequence length="491" mass="53092">MSFRKSIRWRIQAWHGLLLLAMTAGFGVTAYRLERTNAYRRMDDDLKGHLGTLAAALDRGGPRGGERDEERGGPRGGEGGGERGERPPPRPPRPGQGPPPKFQTPAIMAAFSPGEPDPFYYQVWTRTGDPLTKSDTAPAGIGRPENGTLDPKPRSREGFRECYLFTPPGECLLVGRSLVSVDRAMRDFGWKTAGIGGGLLAVGLAVGWWISSRALRPITAISVVATRIAEGNLKERIHTPETDSELGRLASLLDDTFQRLDAAFDEQARFTSDAAHELRTPVSIILAQSQLALSREREPAYYRETIETSQRAAKRMQGLIESLLQLAVLDAAAGPLDLQAGDLANVCQELLPSLAVLAEEKGSTLVADLSPAACRMNAEQIGQIVTNLVGNAVKFSPPGSEIRVWTGLQGDRACFSVHDNGPGIAAEHLPHLFERFYRTDRSRSSATGGTGLGLAICKRIADAHGANLSVESEVGKGSVFFFELQRFTLGS</sequence>
<dbReference type="RefSeq" id="WP_264485493.1">
    <property type="nucleotide sequence ID" value="NZ_JAPDDT010000001.1"/>
</dbReference>
<keyword evidence="4" id="KW-0597">Phosphoprotein</keyword>
<dbReference type="EC" id="2.7.13.3" evidence="3"/>
<gene>
    <name evidence="15" type="ORF">OKA05_02395</name>
</gene>
<dbReference type="PROSITE" id="PS50109">
    <property type="entry name" value="HIS_KIN"/>
    <property type="match status" value="1"/>
</dbReference>
<keyword evidence="8 12" id="KW-1133">Transmembrane helix</keyword>
<dbReference type="PANTHER" id="PTHR45436">
    <property type="entry name" value="SENSOR HISTIDINE KINASE YKOH"/>
    <property type="match status" value="1"/>
</dbReference>
<dbReference type="SUPFAM" id="SSF55874">
    <property type="entry name" value="ATPase domain of HSP90 chaperone/DNA topoisomerase II/histidine kinase"/>
    <property type="match status" value="1"/>
</dbReference>
<dbReference type="InterPro" id="IPR036890">
    <property type="entry name" value="HATPase_C_sf"/>
</dbReference>
<evidence type="ECO:0000259" key="13">
    <source>
        <dbReference type="PROSITE" id="PS50109"/>
    </source>
</evidence>
<dbReference type="SUPFAM" id="SSF47384">
    <property type="entry name" value="Homodimeric domain of signal transducing histidine kinase"/>
    <property type="match status" value="1"/>
</dbReference>
<evidence type="ECO:0000256" key="11">
    <source>
        <dbReference type="SAM" id="MobiDB-lite"/>
    </source>
</evidence>
<dbReference type="CDD" id="cd00082">
    <property type="entry name" value="HisKA"/>
    <property type="match status" value="1"/>
</dbReference>
<evidence type="ECO:0000313" key="16">
    <source>
        <dbReference type="Proteomes" id="UP001320876"/>
    </source>
</evidence>
<dbReference type="SMART" id="SM00388">
    <property type="entry name" value="HisKA"/>
    <property type="match status" value="1"/>
</dbReference>
<dbReference type="InterPro" id="IPR003660">
    <property type="entry name" value="HAMP_dom"/>
</dbReference>
<keyword evidence="9" id="KW-0902">Two-component regulatory system</keyword>
<dbReference type="Pfam" id="PF02518">
    <property type="entry name" value="HATPase_c"/>
    <property type="match status" value="1"/>
</dbReference>
<dbReference type="Gene3D" id="1.10.287.130">
    <property type="match status" value="1"/>
</dbReference>
<keyword evidence="7 15" id="KW-0418">Kinase</keyword>
<dbReference type="EMBL" id="JAPDDT010000001">
    <property type="protein sequence ID" value="MCW1921384.1"/>
    <property type="molecule type" value="Genomic_DNA"/>
</dbReference>
<dbReference type="SUPFAM" id="SSF158472">
    <property type="entry name" value="HAMP domain-like"/>
    <property type="match status" value="1"/>
</dbReference>
<feature type="region of interest" description="Disordered" evidence="11">
    <location>
        <begin position="55"/>
        <end position="109"/>
    </location>
</feature>
<dbReference type="GO" id="GO:0016301">
    <property type="term" value="F:kinase activity"/>
    <property type="evidence" value="ECO:0007669"/>
    <property type="project" value="UniProtKB-KW"/>
</dbReference>
<evidence type="ECO:0000256" key="6">
    <source>
        <dbReference type="ARBA" id="ARBA00022692"/>
    </source>
</evidence>
<accession>A0ABT3GED9</accession>
<feature type="region of interest" description="Disordered" evidence="11">
    <location>
        <begin position="131"/>
        <end position="154"/>
    </location>
</feature>
<dbReference type="CDD" id="cd06225">
    <property type="entry name" value="HAMP"/>
    <property type="match status" value="1"/>
</dbReference>
<dbReference type="CDD" id="cd00075">
    <property type="entry name" value="HATPase"/>
    <property type="match status" value="1"/>
</dbReference>
<dbReference type="Gene3D" id="3.30.565.10">
    <property type="entry name" value="Histidine kinase-like ATPase, C-terminal domain"/>
    <property type="match status" value="1"/>
</dbReference>
<feature type="domain" description="Histidine kinase" evidence="13">
    <location>
        <begin position="273"/>
        <end position="488"/>
    </location>
</feature>
<dbReference type="PANTHER" id="PTHR45436:SF5">
    <property type="entry name" value="SENSOR HISTIDINE KINASE TRCS"/>
    <property type="match status" value="1"/>
</dbReference>
<feature type="compositionally biased region" description="Pro residues" evidence="11">
    <location>
        <begin position="89"/>
        <end position="102"/>
    </location>
</feature>
<evidence type="ECO:0000256" key="9">
    <source>
        <dbReference type="ARBA" id="ARBA00023012"/>
    </source>
</evidence>
<evidence type="ECO:0000256" key="2">
    <source>
        <dbReference type="ARBA" id="ARBA00004370"/>
    </source>
</evidence>
<dbReference type="SMART" id="SM00304">
    <property type="entry name" value="HAMP"/>
    <property type="match status" value="1"/>
</dbReference>
<comment type="catalytic activity">
    <reaction evidence="1">
        <text>ATP + protein L-histidine = ADP + protein N-phospho-L-histidine.</text>
        <dbReference type="EC" id="2.7.13.3"/>
    </reaction>
</comment>
<evidence type="ECO:0000256" key="3">
    <source>
        <dbReference type="ARBA" id="ARBA00012438"/>
    </source>
</evidence>
<name>A0ABT3GED9_9BACT</name>
<protein>
    <recommendedName>
        <fullName evidence="3">histidine kinase</fullName>
        <ecNumber evidence="3">2.7.13.3</ecNumber>
    </recommendedName>
</protein>
<dbReference type="InterPro" id="IPR003661">
    <property type="entry name" value="HisK_dim/P_dom"/>
</dbReference>
<keyword evidence="10 12" id="KW-0472">Membrane</keyword>
<dbReference type="InterPro" id="IPR004358">
    <property type="entry name" value="Sig_transdc_His_kin-like_C"/>
</dbReference>
<comment type="caution">
    <text evidence="15">The sequence shown here is derived from an EMBL/GenBank/DDBJ whole genome shotgun (WGS) entry which is preliminary data.</text>
</comment>
<dbReference type="PROSITE" id="PS50885">
    <property type="entry name" value="HAMP"/>
    <property type="match status" value="1"/>
</dbReference>
<keyword evidence="5" id="KW-0808">Transferase</keyword>
<dbReference type="InterPro" id="IPR050428">
    <property type="entry name" value="TCS_sensor_his_kinase"/>
</dbReference>
<evidence type="ECO:0000256" key="7">
    <source>
        <dbReference type="ARBA" id="ARBA00022777"/>
    </source>
</evidence>
<dbReference type="SMART" id="SM00387">
    <property type="entry name" value="HATPase_c"/>
    <property type="match status" value="1"/>
</dbReference>
<dbReference type="PRINTS" id="PR00344">
    <property type="entry name" value="BCTRLSENSOR"/>
</dbReference>
<evidence type="ECO:0000259" key="14">
    <source>
        <dbReference type="PROSITE" id="PS50885"/>
    </source>
</evidence>
<evidence type="ECO:0000256" key="12">
    <source>
        <dbReference type="SAM" id="Phobius"/>
    </source>
</evidence>
<dbReference type="Gene3D" id="6.10.340.10">
    <property type="match status" value="1"/>
</dbReference>
<evidence type="ECO:0000256" key="5">
    <source>
        <dbReference type="ARBA" id="ARBA00022679"/>
    </source>
</evidence>
<keyword evidence="16" id="KW-1185">Reference proteome</keyword>
<dbReference type="Pfam" id="PF00512">
    <property type="entry name" value="HisKA"/>
    <property type="match status" value="1"/>
</dbReference>
<evidence type="ECO:0000313" key="15">
    <source>
        <dbReference type="EMBL" id="MCW1921384.1"/>
    </source>
</evidence>
<evidence type="ECO:0000256" key="4">
    <source>
        <dbReference type="ARBA" id="ARBA00022553"/>
    </source>
</evidence>
<evidence type="ECO:0000256" key="10">
    <source>
        <dbReference type="ARBA" id="ARBA00023136"/>
    </source>
</evidence>
<dbReference type="Pfam" id="PF00672">
    <property type="entry name" value="HAMP"/>
    <property type="match status" value="1"/>
</dbReference>